<dbReference type="eggNOG" id="ENOG502QWDY">
    <property type="taxonomic scope" value="Eukaryota"/>
</dbReference>
<dbReference type="PROSITE" id="PS50011">
    <property type="entry name" value="PROTEIN_KINASE_DOM"/>
    <property type="match status" value="1"/>
</dbReference>
<dbReference type="InterPro" id="IPR011009">
    <property type="entry name" value="Kinase-like_dom_sf"/>
</dbReference>
<feature type="chain" id="PRO_5002367368" description="non-specific serine/threonine protein kinase" evidence="11">
    <location>
        <begin position="27"/>
        <end position="370"/>
    </location>
</feature>
<evidence type="ECO:0000256" key="11">
    <source>
        <dbReference type="SAM" id="SignalP"/>
    </source>
</evidence>
<dbReference type="Proteomes" id="UP000026962">
    <property type="component" value="Chromosome 10"/>
</dbReference>
<dbReference type="Gene3D" id="1.10.510.10">
    <property type="entry name" value="Transferase(Phosphotransferase) domain 1"/>
    <property type="match status" value="1"/>
</dbReference>
<feature type="region of interest" description="Disordered" evidence="9">
    <location>
        <begin position="29"/>
        <end position="48"/>
    </location>
</feature>
<comment type="catalytic activity">
    <reaction evidence="8">
        <text>L-seryl-[protein] + ATP = O-phospho-L-seryl-[protein] + ADP + H(+)</text>
        <dbReference type="Rhea" id="RHEA:17989"/>
        <dbReference type="Rhea" id="RHEA-COMP:9863"/>
        <dbReference type="Rhea" id="RHEA-COMP:11604"/>
        <dbReference type="ChEBI" id="CHEBI:15378"/>
        <dbReference type="ChEBI" id="CHEBI:29999"/>
        <dbReference type="ChEBI" id="CHEBI:30616"/>
        <dbReference type="ChEBI" id="CHEBI:83421"/>
        <dbReference type="ChEBI" id="CHEBI:456216"/>
        <dbReference type="EC" id="2.7.11.1"/>
    </reaction>
</comment>
<keyword evidence="3" id="KW-0808">Transferase</keyword>
<dbReference type="SMART" id="SM00220">
    <property type="entry name" value="S_TKc"/>
    <property type="match status" value="1"/>
</dbReference>
<keyword evidence="6" id="KW-0067">ATP-binding</keyword>
<dbReference type="PROSITE" id="PS00108">
    <property type="entry name" value="PROTEIN_KINASE_ST"/>
    <property type="match status" value="1"/>
</dbReference>
<dbReference type="HOGENOM" id="CLU_748819_0_0_1"/>
<dbReference type="Pfam" id="PF00069">
    <property type="entry name" value="Pkinase"/>
    <property type="match status" value="1"/>
</dbReference>
<feature type="compositionally biased region" description="Polar residues" evidence="9">
    <location>
        <begin position="83"/>
        <end position="103"/>
    </location>
</feature>
<accession>A0A0E0M6V6</accession>
<dbReference type="GO" id="GO:0005524">
    <property type="term" value="F:ATP binding"/>
    <property type="evidence" value="ECO:0007669"/>
    <property type="project" value="UniProtKB-KW"/>
</dbReference>
<reference evidence="13" key="2">
    <citation type="submission" date="2018-05" db="EMBL/GenBank/DDBJ databases">
        <title>OpunRS2 (Oryza punctata Reference Sequence Version 2).</title>
        <authorList>
            <person name="Zhang J."/>
            <person name="Kudrna D."/>
            <person name="Lee S."/>
            <person name="Talag J."/>
            <person name="Welchert J."/>
            <person name="Wing R.A."/>
        </authorList>
    </citation>
    <scope>NUCLEOTIDE SEQUENCE [LARGE SCALE GENOMIC DNA]</scope>
</reference>
<dbReference type="Gramene" id="OPUNC10G06310.2">
    <property type="protein sequence ID" value="OPUNC10G06310.2"/>
    <property type="gene ID" value="OPUNC10G06310"/>
</dbReference>
<dbReference type="SUPFAM" id="SSF56112">
    <property type="entry name" value="Protein kinase-like (PK-like)"/>
    <property type="match status" value="1"/>
</dbReference>
<keyword evidence="4" id="KW-0547">Nucleotide-binding</keyword>
<keyword evidence="11" id="KW-0732">Signal</keyword>
<evidence type="ECO:0000256" key="3">
    <source>
        <dbReference type="ARBA" id="ARBA00022679"/>
    </source>
</evidence>
<feature type="signal peptide" evidence="11">
    <location>
        <begin position="1"/>
        <end position="26"/>
    </location>
</feature>
<dbReference type="InterPro" id="IPR008271">
    <property type="entry name" value="Ser/Thr_kinase_AS"/>
</dbReference>
<dbReference type="STRING" id="4537.A0A0E0M6V6"/>
<dbReference type="EC" id="2.7.11.1" evidence="1"/>
<dbReference type="InterPro" id="IPR000719">
    <property type="entry name" value="Prot_kinase_dom"/>
</dbReference>
<name>A0A0E0M6V6_ORYPU</name>
<evidence type="ECO:0000256" key="8">
    <source>
        <dbReference type="ARBA" id="ARBA00048679"/>
    </source>
</evidence>
<evidence type="ECO:0000256" key="10">
    <source>
        <dbReference type="SAM" id="Phobius"/>
    </source>
</evidence>
<keyword evidence="10" id="KW-1133">Transmembrane helix</keyword>
<evidence type="ECO:0000256" key="7">
    <source>
        <dbReference type="ARBA" id="ARBA00047899"/>
    </source>
</evidence>
<evidence type="ECO:0000256" key="5">
    <source>
        <dbReference type="ARBA" id="ARBA00022777"/>
    </source>
</evidence>
<evidence type="ECO:0000256" key="1">
    <source>
        <dbReference type="ARBA" id="ARBA00012513"/>
    </source>
</evidence>
<feature type="domain" description="Protein kinase" evidence="12">
    <location>
        <begin position="127"/>
        <end position="370"/>
    </location>
</feature>
<dbReference type="AlphaFoldDB" id="A0A0E0M6V6"/>
<feature type="region of interest" description="Disordered" evidence="9">
    <location>
        <begin position="56"/>
        <end position="103"/>
    </location>
</feature>
<reference evidence="13" key="1">
    <citation type="submission" date="2015-04" db="UniProtKB">
        <authorList>
            <consortium name="EnsemblPlants"/>
        </authorList>
    </citation>
    <scope>IDENTIFICATION</scope>
</reference>
<evidence type="ECO:0000256" key="4">
    <source>
        <dbReference type="ARBA" id="ARBA00022741"/>
    </source>
</evidence>
<keyword evidence="10" id="KW-0812">Transmembrane</keyword>
<comment type="catalytic activity">
    <reaction evidence="7">
        <text>L-threonyl-[protein] + ATP = O-phospho-L-threonyl-[protein] + ADP + H(+)</text>
        <dbReference type="Rhea" id="RHEA:46608"/>
        <dbReference type="Rhea" id="RHEA-COMP:11060"/>
        <dbReference type="Rhea" id="RHEA-COMP:11605"/>
        <dbReference type="ChEBI" id="CHEBI:15378"/>
        <dbReference type="ChEBI" id="CHEBI:30013"/>
        <dbReference type="ChEBI" id="CHEBI:30616"/>
        <dbReference type="ChEBI" id="CHEBI:61977"/>
        <dbReference type="ChEBI" id="CHEBI:456216"/>
        <dbReference type="EC" id="2.7.11.1"/>
    </reaction>
</comment>
<organism evidence="13">
    <name type="scientific">Oryza punctata</name>
    <name type="common">Red rice</name>
    <dbReference type="NCBI Taxonomy" id="4537"/>
    <lineage>
        <taxon>Eukaryota</taxon>
        <taxon>Viridiplantae</taxon>
        <taxon>Streptophyta</taxon>
        <taxon>Embryophyta</taxon>
        <taxon>Tracheophyta</taxon>
        <taxon>Spermatophyta</taxon>
        <taxon>Magnoliopsida</taxon>
        <taxon>Liliopsida</taxon>
        <taxon>Poales</taxon>
        <taxon>Poaceae</taxon>
        <taxon>BOP clade</taxon>
        <taxon>Oryzoideae</taxon>
        <taxon>Oryzeae</taxon>
        <taxon>Oryzinae</taxon>
        <taxon>Oryza</taxon>
    </lineage>
</organism>
<feature type="compositionally biased region" description="Low complexity" evidence="9">
    <location>
        <begin position="60"/>
        <end position="82"/>
    </location>
</feature>
<dbReference type="PANTHER" id="PTHR27006:SF555">
    <property type="entry name" value="PROTEIN KINASE DOMAIN-CONTAINING PROTEIN"/>
    <property type="match status" value="1"/>
</dbReference>
<dbReference type="EnsemblPlants" id="OPUNC10G06310.2">
    <property type="protein sequence ID" value="OPUNC10G06310.2"/>
    <property type="gene ID" value="OPUNC10G06310"/>
</dbReference>
<sequence length="370" mass="40820">MGVRMAAVSLACQCILLVTTCLFVSGPDMGGSTSDRPQNLRSTLFEPHGGVTTNRRLLQDTSTSGNDNSSSSSPFPGDTPPDQNTRFIPSYPSPNSNNTAESNPTAKNVAIICSVNGVLIILVVLVYCFVRFRGRRQNGKLPVPGKVKNGVVSLPPSTSGNWQGKKIAVKRLKEVLDISAEDFEREIGILMKVKHRNLVKLVAYCNDDRYRYLCFEYLSGGSLDKLLYASKHNEGSILLDWSRRYHIIKEVCTGLYYLHEESDSEEKILHMDLKAGNVLIDQKSDGNLVVKIADFGTSRLLKADKKHDYITGQLIGPSGNVRELLDPRLGAKDCSVPQVLNCIDIANDCLNHLPEGRPDTKKIAERLARC</sequence>
<evidence type="ECO:0000256" key="9">
    <source>
        <dbReference type="SAM" id="MobiDB-lite"/>
    </source>
</evidence>
<evidence type="ECO:0000313" key="13">
    <source>
        <dbReference type="EnsemblPlants" id="OPUNC10G06310.2"/>
    </source>
</evidence>
<keyword evidence="14" id="KW-1185">Reference proteome</keyword>
<evidence type="ECO:0000256" key="2">
    <source>
        <dbReference type="ARBA" id="ARBA00022527"/>
    </source>
</evidence>
<feature type="compositionally biased region" description="Polar residues" evidence="9">
    <location>
        <begin position="31"/>
        <end position="42"/>
    </location>
</feature>
<evidence type="ECO:0000313" key="14">
    <source>
        <dbReference type="Proteomes" id="UP000026962"/>
    </source>
</evidence>
<feature type="transmembrane region" description="Helical" evidence="10">
    <location>
        <begin position="109"/>
        <end position="130"/>
    </location>
</feature>
<dbReference type="PANTHER" id="PTHR27006">
    <property type="entry name" value="PROMASTIGOTE SURFACE ANTIGEN PROTEIN PSA"/>
    <property type="match status" value="1"/>
</dbReference>
<dbReference type="FunFam" id="1.10.510.10:FF:001023">
    <property type="entry name" value="Os07g0541700 protein"/>
    <property type="match status" value="1"/>
</dbReference>
<keyword evidence="10" id="KW-0472">Membrane</keyword>
<protein>
    <recommendedName>
        <fullName evidence="1">non-specific serine/threonine protein kinase</fullName>
        <ecNumber evidence="1">2.7.11.1</ecNumber>
    </recommendedName>
</protein>
<dbReference type="GO" id="GO:0004674">
    <property type="term" value="F:protein serine/threonine kinase activity"/>
    <property type="evidence" value="ECO:0007669"/>
    <property type="project" value="UniProtKB-KW"/>
</dbReference>
<evidence type="ECO:0000259" key="12">
    <source>
        <dbReference type="PROSITE" id="PS50011"/>
    </source>
</evidence>
<evidence type="ECO:0000256" key="6">
    <source>
        <dbReference type="ARBA" id="ARBA00022840"/>
    </source>
</evidence>
<keyword evidence="5" id="KW-0418">Kinase</keyword>
<proteinExistence type="predicted"/>
<keyword evidence="2" id="KW-0723">Serine/threonine-protein kinase</keyword>